<organism evidence="2 3">
    <name type="scientific">Candidatus Uhrbacteria bacterium GW2011_GWC2_41_11</name>
    <dbReference type="NCBI Taxonomy" id="1618985"/>
    <lineage>
        <taxon>Bacteria</taxon>
        <taxon>Candidatus Uhriibacteriota</taxon>
    </lineage>
</organism>
<comment type="caution">
    <text evidence="2">The sequence shown here is derived from an EMBL/GenBank/DDBJ whole genome shotgun (WGS) entry which is preliminary data.</text>
</comment>
<evidence type="ECO:0000259" key="1">
    <source>
        <dbReference type="Pfam" id="PF13228"/>
    </source>
</evidence>
<sequence length="274" mass="32516">MNVKEFYKHSSKEIVDLFRDFIEKDCFSQYPELKDKLSFVLTGSVPSNHYDRYSDIDCDLLFENESDRAMIKEAVRKYKMSLREQQLPIQLHSPMTFSELENSLTNWNHDSALREHAAALVVLDPHDRYKTIQSQIKWYPREVLQEKIQWLFAESVFSFEDRLVVAVKRENDLYVRLLSLQIVKLLANALIMINDRYPVFEKHIYSNLRDLGENEFCTQIDLLLNMTETHEIQKSIANIIDTIEQRLIRAGFIEKQPKEHWIQLRPRFQVEGCA</sequence>
<dbReference type="Pfam" id="PF13228">
    <property type="entry name" value="DUF4037"/>
    <property type="match status" value="1"/>
</dbReference>
<protein>
    <recommendedName>
        <fullName evidence="1">DUF4037 domain-containing protein</fullName>
    </recommendedName>
</protein>
<feature type="domain" description="DUF4037" evidence="1">
    <location>
        <begin position="111"/>
        <end position="202"/>
    </location>
</feature>
<gene>
    <name evidence="2" type="ORF">UU35_C0027G0004</name>
</gene>
<dbReference type="Proteomes" id="UP000034616">
    <property type="component" value="Unassembled WGS sequence"/>
</dbReference>
<evidence type="ECO:0000313" key="2">
    <source>
        <dbReference type="EMBL" id="KKR85848.1"/>
    </source>
</evidence>
<proteinExistence type="predicted"/>
<dbReference type="InterPro" id="IPR025117">
    <property type="entry name" value="DUF4037"/>
</dbReference>
<reference evidence="2 3" key="1">
    <citation type="journal article" date="2015" name="Nature">
        <title>rRNA introns, odd ribosomes, and small enigmatic genomes across a large radiation of phyla.</title>
        <authorList>
            <person name="Brown C.T."/>
            <person name="Hug L.A."/>
            <person name="Thomas B.C."/>
            <person name="Sharon I."/>
            <person name="Castelle C.J."/>
            <person name="Singh A."/>
            <person name="Wilkins M.J."/>
            <person name="Williams K.H."/>
            <person name="Banfield J.F."/>
        </authorList>
    </citation>
    <scope>NUCLEOTIDE SEQUENCE [LARGE SCALE GENOMIC DNA]</scope>
</reference>
<name>A0A0G0UA21_9BACT</name>
<dbReference type="EMBL" id="LCAH01000027">
    <property type="protein sequence ID" value="KKR85848.1"/>
    <property type="molecule type" value="Genomic_DNA"/>
</dbReference>
<accession>A0A0G0UA21</accession>
<evidence type="ECO:0000313" key="3">
    <source>
        <dbReference type="Proteomes" id="UP000034616"/>
    </source>
</evidence>
<dbReference type="AlphaFoldDB" id="A0A0G0UA21"/>